<accession>A0ABQ4KUL9</accession>
<gene>
    <name evidence="1" type="ORF">J6TS1_12240</name>
</gene>
<dbReference type="Proteomes" id="UP000680670">
    <property type="component" value="Unassembled WGS sequence"/>
</dbReference>
<sequence length="56" mass="6386">MNAYWYSSGGGKPQLDKVKASGGCYRLSEEIYRAELDKIWAQKRQSAFDKHALSFV</sequence>
<reference evidence="1 2" key="1">
    <citation type="submission" date="2021-03" db="EMBL/GenBank/DDBJ databases">
        <title>Antimicrobial resistance genes in bacteria isolated from Japanese honey, and their potential for conferring macrolide and lincosamide resistance in the American foulbrood pathogen Paenibacillus larvae.</title>
        <authorList>
            <person name="Okamoto M."/>
            <person name="Kumagai M."/>
            <person name="Kanamori H."/>
            <person name="Takamatsu D."/>
        </authorList>
    </citation>
    <scope>NUCLEOTIDE SEQUENCE [LARGE SCALE GENOMIC DNA]</scope>
    <source>
        <strain evidence="1 2">J6TS1</strain>
    </source>
</reference>
<protein>
    <submittedName>
        <fullName evidence="1">Uncharacterized protein</fullName>
    </submittedName>
</protein>
<name>A0ABQ4KUL9_SIMTE</name>
<comment type="caution">
    <text evidence="1">The sequence shown here is derived from an EMBL/GenBank/DDBJ whole genome shotgun (WGS) entry which is preliminary data.</text>
</comment>
<evidence type="ECO:0000313" key="1">
    <source>
        <dbReference type="EMBL" id="GIN95354.1"/>
    </source>
</evidence>
<evidence type="ECO:0000313" key="2">
    <source>
        <dbReference type="Proteomes" id="UP000680670"/>
    </source>
</evidence>
<dbReference type="RefSeq" id="WP_212953475.1">
    <property type="nucleotide sequence ID" value="NZ_BORJ01000002.1"/>
</dbReference>
<dbReference type="EMBL" id="BORJ01000002">
    <property type="protein sequence ID" value="GIN95354.1"/>
    <property type="molecule type" value="Genomic_DNA"/>
</dbReference>
<keyword evidence="2" id="KW-1185">Reference proteome</keyword>
<proteinExistence type="predicted"/>
<organism evidence="1 2">
    <name type="scientific">Siminovitchia terrae</name>
    <name type="common">Bacillus terrae</name>
    <dbReference type="NCBI Taxonomy" id="1914933"/>
    <lineage>
        <taxon>Bacteria</taxon>
        <taxon>Bacillati</taxon>
        <taxon>Bacillota</taxon>
        <taxon>Bacilli</taxon>
        <taxon>Bacillales</taxon>
        <taxon>Bacillaceae</taxon>
        <taxon>Siminovitchia</taxon>
    </lineage>
</organism>